<proteinExistence type="predicted"/>
<keyword evidence="1" id="KW-0472">Membrane</keyword>
<keyword evidence="1" id="KW-1133">Transmembrane helix</keyword>
<dbReference type="AlphaFoldDB" id="A0A9P0YMT3"/>
<dbReference type="EMBL" id="CAMAPE010000005">
    <property type="protein sequence ID" value="CAH9068798.1"/>
    <property type="molecule type" value="Genomic_DNA"/>
</dbReference>
<name>A0A9P0YMT3_CUSEU</name>
<keyword evidence="1" id="KW-0812">Transmembrane</keyword>
<comment type="caution">
    <text evidence="2">The sequence shown here is derived from an EMBL/GenBank/DDBJ whole genome shotgun (WGS) entry which is preliminary data.</text>
</comment>
<protein>
    <submittedName>
        <fullName evidence="2">Uncharacterized protein</fullName>
    </submittedName>
</protein>
<reference evidence="2" key="1">
    <citation type="submission" date="2022-07" db="EMBL/GenBank/DDBJ databases">
        <authorList>
            <person name="Macas J."/>
            <person name="Novak P."/>
            <person name="Neumann P."/>
        </authorList>
    </citation>
    <scope>NUCLEOTIDE SEQUENCE</scope>
</reference>
<accession>A0A9P0YMT3</accession>
<organism evidence="2 3">
    <name type="scientific">Cuscuta europaea</name>
    <name type="common">European dodder</name>
    <dbReference type="NCBI Taxonomy" id="41803"/>
    <lineage>
        <taxon>Eukaryota</taxon>
        <taxon>Viridiplantae</taxon>
        <taxon>Streptophyta</taxon>
        <taxon>Embryophyta</taxon>
        <taxon>Tracheophyta</taxon>
        <taxon>Spermatophyta</taxon>
        <taxon>Magnoliopsida</taxon>
        <taxon>eudicotyledons</taxon>
        <taxon>Gunneridae</taxon>
        <taxon>Pentapetalae</taxon>
        <taxon>asterids</taxon>
        <taxon>lamiids</taxon>
        <taxon>Solanales</taxon>
        <taxon>Convolvulaceae</taxon>
        <taxon>Cuscuteae</taxon>
        <taxon>Cuscuta</taxon>
        <taxon>Cuscuta subgen. Cuscuta</taxon>
    </lineage>
</organism>
<evidence type="ECO:0000313" key="3">
    <source>
        <dbReference type="Proteomes" id="UP001152484"/>
    </source>
</evidence>
<gene>
    <name evidence="2" type="ORF">CEURO_LOCUS2955</name>
</gene>
<dbReference type="OrthoDB" id="1742963at2759"/>
<feature type="transmembrane region" description="Helical" evidence="1">
    <location>
        <begin position="116"/>
        <end position="134"/>
    </location>
</feature>
<sequence>MPTYSMNVFLLPVDLCCEIENAMYSYWWKGKAGRGIHWKNWASLCVPKKAGGMGFRRPRDFNLAMLSKQAWRIFTNPDSLVSRVYKARYFPTGIFLKQNLVATRPLSGTVYFTPRLLFGMAIIGEWVMVFPSIFGRNRGFQTEKI</sequence>
<dbReference type="Proteomes" id="UP001152484">
    <property type="component" value="Unassembled WGS sequence"/>
</dbReference>
<keyword evidence="3" id="KW-1185">Reference proteome</keyword>
<evidence type="ECO:0000313" key="2">
    <source>
        <dbReference type="EMBL" id="CAH9068798.1"/>
    </source>
</evidence>
<dbReference type="PANTHER" id="PTHR33116">
    <property type="entry name" value="REVERSE TRANSCRIPTASE ZINC-BINDING DOMAIN-CONTAINING PROTEIN-RELATED-RELATED"/>
    <property type="match status" value="1"/>
</dbReference>
<evidence type="ECO:0000256" key="1">
    <source>
        <dbReference type="SAM" id="Phobius"/>
    </source>
</evidence>
<dbReference type="PANTHER" id="PTHR33116:SF86">
    <property type="entry name" value="REVERSE TRANSCRIPTASE DOMAIN-CONTAINING PROTEIN"/>
    <property type="match status" value="1"/>
</dbReference>